<name>A0A2T0U1P1_9ACTN</name>
<protein>
    <submittedName>
        <fullName evidence="1">Zinc-binding alcohol dehydrogenase family protein</fullName>
    </submittedName>
</protein>
<keyword evidence="2" id="KW-1185">Reference proteome</keyword>
<accession>A0A2T0U1P1</accession>
<sequence>MAGVCPQTWRRASACDPDRSALVDSGRLRPAIARAVPLDRVPDAYRHATGPATGKVVLTTSAAR</sequence>
<dbReference type="AlphaFoldDB" id="A0A2T0U1P1"/>
<evidence type="ECO:0000313" key="1">
    <source>
        <dbReference type="EMBL" id="PRY51799.1"/>
    </source>
</evidence>
<proteinExistence type="predicted"/>
<dbReference type="EMBL" id="PVTG01000001">
    <property type="protein sequence ID" value="PRY51799.1"/>
    <property type="molecule type" value="Genomic_DNA"/>
</dbReference>
<organism evidence="1 2">
    <name type="scientific">Geodermatophilus tzadiensis</name>
    <dbReference type="NCBI Taxonomy" id="1137988"/>
    <lineage>
        <taxon>Bacteria</taxon>
        <taxon>Bacillati</taxon>
        <taxon>Actinomycetota</taxon>
        <taxon>Actinomycetes</taxon>
        <taxon>Geodermatophilales</taxon>
        <taxon>Geodermatophilaceae</taxon>
        <taxon>Geodermatophilus</taxon>
    </lineage>
</organism>
<gene>
    <name evidence="1" type="ORF">LY71_101171</name>
</gene>
<dbReference type="Proteomes" id="UP000239210">
    <property type="component" value="Unassembled WGS sequence"/>
</dbReference>
<dbReference type="Pfam" id="PF13602">
    <property type="entry name" value="ADH_zinc_N_2"/>
    <property type="match status" value="1"/>
</dbReference>
<evidence type="ECO:0000313" key="2">
    <source>
        <dbReference type="Proteomes" id="UP000239210"/>
    </source>
</evidence>
<reference evidence="1 2" key="1">
    <citation type="submission" date="2018-03" db="EMBL/GenBank/DDBJ databases">
        <title>Genomic Encyclopedia of Archaeal and Bacterial Type Strains, Phase II (KMG-II): from individual species to whole genera.</title>
        <authorList>
            <person name="Goeker M."/>
        </authorList>
    </citation>
    <scope>NUCLEOTIDE SEQUENCE [LARGE SCALE GENOMIC DNA]</scope>
    <source>
        <strain evidence="1 2">DSM 45416</strain>
    </source>
</reference>
<comment type="caution">
    <text evidence="1">The sequence shown here is derived from an EMBL/GenBank/DDBJ whole genome shotgun (WGS) entry which is preliminary data.</text>
</comment>
<dbReference type="Gene3D" id="3.90.180.10">
    <property type="entry name" value="Medium-chain alcohol dehydrogenases, catalytic domain"/>
    <property type="match status" value="1"/>
</dbReference>